<comment type="caution">
    <text evidence="4">The sequence shown here is derived from an EMBL/GenBank/DDBJ whole genome shotgun (WGS) entry which is preliminary data.</text>
</comment>
<organism evidence="4 5">
    <name type="scientific">Mytilus edulis</name>
    <name type="common">Blue mussel</name>
    <dbReference type="NCBI Taxonomy" id="6550"/>
    <lineage>
        <taxon>Eukaryota</taxon>
        <taxon>Metazoa</taxon>
        <taxon>Spiralia</taxon>
        <taxon>Lophotrochozoa</taxon>
        <taxon>Mollusca</taxon>
        <taxon>Bivalvia</taxon>
        <taxon>Autobranchia</taxon>
        <taxon>Pteriomorphia</taxon>
        <taxon>Mytilida</taxon>
        <taxon>Mytiloidea</taxon>
        <taxon>Mytilidae</taxon>
        <taxon>Mytilinae</taxon>
        <taxon>Mytilus</taxon>
    </lineage>
</organism>
<proteinExistence type="predicted"/>
<dbReference type="SMART" id="SM00409">
    <property type="entry name" value="IG"/>
    <property type="match status" value="3"/>
</dbReference>
<dbReference type="InterPro" id="IPR050958">
    <property type="entry name" value="Cell_Adh-Cytoskel_Orgn"/>
</dbReference>
<dbReference type="GO" id="GO:0030424">
    <property type="term" value="C:axon"/>
    <property type="evidence" value="ECO:0007669"/>
    <property type="project" value="TreeGrafter"/>
</dbReference>
<reference evidence="4" key="1">
    <citation type="submission" date="2021-03" db="EMBL/GenBank/DDBJ databases">
        <authorList>
            <person name="Bekaert M."/>
        </authorList>
    </citation>
    <scope>NUCLEOTIDE SEQUENCE</scope>
</reference>
<accession>A0A8S3UJ44</accession>
<name>A0A8S3UJ44_MYTED</name>
<dbReference type="InterPro" id="IPR003598">
    <property type="entry name" value="Ig_sub2"/>
</dbReference>
<feature type="domain" description="Ig-like" evidence="3">
    <location>
        <begin position="250"/>
        <end position="332"/>
    </location>
</feature>
<evidence type="ECO:0000313" key="5">
    <source>
        <dbReference type="Proteomes" id="UP000683360"/>
    </source>
</evidence>
<dbReference type="InterPro" id="IPR036179">
    <property type="entry name" value="Ig-like_dom_sf"/>
</dbReference>
<sequence>MEQNKPVENPSFDITFATFEDSGQYTCSAKDYQSTVHSQPINLTVIGDIPIVAVKSKYYNVQHGQNVTLECSITAVPHVTNVYWQKQTDDSTINITSIDQRVYGVSHTIPSLTLINTNTADSGLYTCYADNLLGSGHSQNTNLSVFGSVPVVSVTDITVTIGYGHDVTLDCSIISDPPDIIVYWQKEHNGTTTNLTSNNHAIDSFTGRKPSLKIKEAKEFDAGIYICFALNAVGLARSNEINLTVEGGIPNISIPLTEYTVKYGKAITMGCFVVSNPIHTEVFWRKANDKGLPIVSVNLDQFVFRAGYSAFIHCSISSTLVVESVYWQIDINNSTIIVNKDSSLWGIQGSTVNNPSLMIQNLQCPCLENTDVLQQTLSEQPAV</sequence>
<dbReference type="Gene3D" id="2.60.40.10">
    <property type="entry name" value="Immunoglobulins"/>
    <property type="match status" value="3"/>
</dbReference>
<dbReference type="PROSITE" id="PS50835">
    <property type="entry name" value="IG_LIKE"/>
    <property type="match status" value="3"/>
</dbReference>
<dbReference type="GO" id="GO:0043025">
    <property type="term" value="C:neuronal cell body"/>
    <property type="evidence" value="ECO:0007669"/>
    <property type="project" value="TreeGrafter"/>
</dbReference>
<feature type="domain" description="Ig-like" evidence="3">
    <location>
        <begin position="50"/>
        <end position="144"/>
    </location>
</feature>
<dbReference type="Proteomes" id="UP000683360">
    <property type="component" value="Unassembled WGS sequence"/>
</dbReference>
<evidence type="ECO:0000259" key="3">
    <source>
        <dbReference type="PROSITE" id="PS50835"/>
    </source>
</evidence>
<keyword evidence="2" id="KW-1015">Disulfide bond</keyword>
<dbReference type="OrthoDB" id="6124098at2759"/>
<dbReference type="EMBL" id="CAJPWZ010002653">
    <property type="protein sequence ID" value="CAG2242324.1"/>
    <property type="molecule type" value="Genomic_DNA"/>
</dbReference>
<dbReference type="InterPro" id="IPR003599">
    <property type="entry name" value="Ig_sub"/>
</dbReference>
<dbReference type="PANTHER" id="PTHR45080:SF8">
    <property type="entry name" value="IG-LIKE DOMAIN-CONTAINING PROTEIN"/>
    <property type="match status" value="1"/>
</dbReference>
<dbReference type="AlphaFoldDB" id="A0A8S3UJ44"/>
<keyword evidence="1" id="KW-0732">Signal</keyword>
<dbReference type="SUPFAM" id="SSF48726">
    <property type="entry name" value="Immunoglobulin"/>
    <property type="match status" value="4"/>
</dbReference>
<gene>
    <name evidence="4" type="ORF">MEDL_54503</name>
</gene>
<evidence type="ECO:0000256" key="1">
    <source>
        <dbReference type="ARBA" id="ARBA00022729"/>
    </source>
</evidence>
<keyword evidence="5" id="KW-1185">Reference proteome</keyword>
<dbReference type="GO" id="GO:0008046">
    <property type="term" value="F:axon guidance receptor activity"/>
    <property type="evidence" value="ECO:0007669"/>
    <property type="project" value="TreeGrafter"/>
</dbReference>
<protein>
    <recommendedName>
        <fullName evidence="3">Ig-like domain-containing protein</fullName>
    </recommendedName>
</protein>
<evidence type="ECO:0000256" key="2">
    <source>
        <dbReference type="ARBA" id="ARBA00023157"/>
    </source>
</evidence>
<dbReference type="GO" id="GO:0005886">
    <property type="term" value="C:plasma membrane"/>
    <property type="evidence" value="ECO:0007669"/>
    <property type="project" value="TreeGrafter"/>
</dbReference>
<dbReference type="GO" id="GO:0050808">
    <property type="term" value="P:synapse organization"/>
    <property type="evidence" value="ECO:0007669"/>
    <property type="project" value="TreeGrafter"/>
</dbReference>
<dbReference type="Pfam" id="PF13927">
    <property type="entry name" value="Ig_3"/>
    <property type="match status" value="2"/>
</dbReference>
<evidence type="ECO:0000313" key="4">
    <source>
        <dbReference type="EMBL" id="CAG2242324.1"/>
    </source>
</evidence>
<dbReference type="PANTHER" id="PTHR45080">
    <property type="entry name" value="CONTACTIN 5"/>
    <property type="match status" value="1"/>
</dbReference>
<dbReference type="InterPro" id="IPR007110">
    <property type="entry name" value="Ig-like_dom"/>
</dbReference>
<dbReference type="SMART" id="SM00408">
    <property type="entry name" value="IGc2"/>
    <property type="match status" value="2"/>
</dbReference>
<feature type="domain" description="Ig-like" evidence="3">
    <location>
        <begin position="150"/>
        <end position="244"/>
    </location>
</feature>
<dbReference type="GO" id="GO:0007156">
    <property type="term" value="P:homophilic cell adhesion via plasma membrane adhesion molecules"/>
    <property type="evidence" value="ECO:0007669"/>
    <property type="project" value="TreeGrafter"/>
</dbReference>
<dbReference type="InterPro" id="IPR013783">
    <property type="entry name" value="Ig-like_fold"/>
</dbReference>
<dbReference type="CDD" id="cd00096">
    <property type="entry name" value="Ig"/>
    <property type="match status" value="2"/>
</dbReference>